<keyword evidence="3 6" id="KW-0285">Flavoprotein</keyword>
<dbReference type="OrthoDB" id="9769473at2"/>
<dbReference type="Pfam" id="PF02771">
    <property type="entry name" value="Acyl-CoA_dh_N"/>
    <property type="match status" value="1"/>
</dbReference>
<evidence type="ECO:0000313" key="10">
    <source>
        <dbReference type="EMBL" id="PJK28977.1"/>
    </source>
</evidence>
<dbReference type="Gene3D" id="1.10.540.10">
    <property type="entry name" value="Acyl-CoA dehydrogenase/oxidase, N-terminal domain"/>
    <property type="match status" value="1"/>
</dbReference>
<comment type="similarity">
    <text evidence="2 6">Belongs to the acyl-CoA dehydrogenase family.</text>
</comment>
<proteinExistence type="inferred from homology"/>
<dbReference type="GO" id="GO:0003995">
    <property type="term" value="F:acyl-CoA dehydrogenase activity"/>
    <property type="evidence" value="ECO:0007669"/>
    <property type="project" value="TreeGrafter"/>
</dbReference>
<comment type="caution">
    <text evidence="10">The sequence shown here is derived from an EMBL/GenBank/DDBJ whole genome shotgun (WGS) entry which is preliminary data.</text>
</comment>
<dbReference type="PANTHER" id="PTHR43884:SF12">
    <property type="entry name" value="ISOVALERYL-COA DEHYDROGENASE, MITOCHONDRIAL-RELATED"/>
    <property type="match status" value="1"/>
</dbReference>
<dbReference type="InterPro" id="IPR009100">
    <property type="entry name" value="AcylCoA_DH/oxidase_NM_dom_sf"/>
</dbReference>
<dbReference type="AlphaFoldDB" id="A0A2M9FZS6"/>
<sequence>MEFGFTEEQRAFRDTARRFAADRLQPRYQAREAEGGFEDGLLEEMGALGLLGADLPMEYGGSGIDGVTSGMLIEQIGWGDLSVSYAPLLTSLLGDIVASHGSEAMKNACVPRLTSGQDLIALGLTEPRGGSDAANLVTKAERTNAGYVLNGEKTSISCAAQAKWIIAVARTGTPEDGARGVTAFLVPMDAPGVSTSTFEDVGSVAVGRGSVFFDDVRVSDEHRLGAEGAGFREVMAGFDYSRALIGLQVIGCAKASLEETWEWVQQRTAFGHPIAKYQGVTEPLAVAETKLRAAELLCYQTLWLRDQGLKHTAEAAMCKWFAPQTAFETVHQCILLHGHMGYAKDTPHQQRLRDIMGLQIGDGTAQIQKMIIAREKIGKIAVPYA</sequence>
<dbReference type="InterPro" id="IPR006091">
    <property type="entry name" value="Acyl-CoA_Oxase/DH_mid-dom"/>
</dbReference>
<dbReference type="InterPro" id="IPR009075">
    <property type="entry name" value="AcylCo_DH/oxidase_C"/>
</dbReference>
<dbReference type="Pfam" id="PF02770">
    <property type="entry name" value="Acyl-CoA_dh_M"/>
    <property type="match status" value="1"/>
</dbReference>
<dbReference type="InterPro" id="IPR037069">
    <property type="entry name" value="AcylCoA_DH/ox_N_sf"/>
</dbReference>
<organism evidence="10 11">
    <name type="scientific">Minwuia thermotolerans</name>
    <dbReference type="NCBI Taxonomy" id="2056226"/>
    <lineage>
        <taxon>Bacteria</taxon>
        <taxon>Pseudomonadati</taxon>
        <taxon>Pseudomonadota</taxon>
        <taxon>Alphaproteobacteria</taxon>
        <taxon>Minwuiales</taxon>
        <taxon>Minwuiaceae</taxon>
        <taxon>Minwuia</taxon>
    </lineage>
</organism>
<evidence type="ECO:0000256" key="2">
    <source>
        <dbReference type="ARBA" id="ARBA00009347"/>
    </source>
</evidence>
<dbReference type="EMBL" id="PHIG01000037">
    <property type="protein sequence ID" value="PJK28977.1"/>
    <property type="molecule type" value="Genomic_DNA"/>
</dbReference>
<evidence type="ECO:0000256" key="1">
    <source>
        <dbReference type="ARBA" id="ARBA00001974"/>
    </source>
</evidence>
<dbReference type="Gene3D" id="1.20.140.10">
    <property type="entry name" value="Butyryl-CoA Dehydrogenase, subunit A, domain 3"/>
    <property type="match status" value="1"/>
</dbReference>
<evidence type="ECO:0000256" key="6">
    <source>
        <dbReference type="RuleBase" id="RU362125"/>
    </source>
</evidence>
<dbReference type="InterPro" id="IPR036250">
    <property type="entry name" value="AcylCo_DH-like_C"/>
</dbReference>
<evidence type="ECO:0000256" key="3">
    <source>
        <dbReference type="ARBA" id="ARBA00022630"/>
    </source>
</evidence>
<dbReference type="Proteomes" id="UP000229498">
    <property type="component" value="Unassembled WGS sequence"/>
</dbReference>
<keyword evidence="4 6" id="KW-0274">FAD</keyword>
<keyword evidence="5 6" id="KW-0560">Oxidoreductase</keyword>
<dbReference type="Pfam" id="PF00441">
    <property type="entry name" value="Acyl-CoA_dh_1"/>
    <property type="match status" value="1"/>
</dbReference>
<dbReference type="SUPFAM" id="SSF47203">
    <property type="entry name" value="Acyl-CoA dehydrogenase C-terminal domain-like"/>
    <property type="match status" value="1"/>
</dbReference>
<evidence type="ECO:0000313" key="11">
    <source>
        <dbReference type="Proteomes" id="UP000229498"/>
    </source>
</evidence>
<feature type="domain" description="Acyl-CoA oxidase/dehydrogenase middle" evidence="8">
    <location>
        <begin position="121"/>
        <end position="216"/>
    </location>
</feature>
<dbReference type="SUPFAM" id="SSF56645">
    <property type="entry name" value="Acyl-CoA dehydrogenase NM domain-like"/>
    <property type="match status" value="1"/>
</dbReference>
<accession>A0A2M9FZS6</accession>
<evidence type="ECO:0000256" key="5">
    <source>
        <dbReference type="ARBA" id="ARBA00023002"/>
    </source>
</evidence>
<dbReference type="FunFam" id="1.20.140.10:FF:000001">
    <property type="entry name" value="Acyl-CoA dehydrogenase"/>
    <property type="match status" value="1"/>
</dbReference>
<reference evidence="10 11" key="1">
    <citation type="submission" date="2017-11" db="EMBL/GenBank/DDBJ databases">
        <title>Draft genome sequence of Rhizobiales bacterium SY3-13.</title>
        <authorList>
            <person name="Sun C."/>
        </authorList>
    </citation>
    <scope>NUCLEOTIDE SEQUENCE [LARGE SCALE GENOMIC DNA]</scope>
    <source>
        <strain evidence="10 11">SY3-13</strain>
    </source>
</reference>
<dbReference type="InterPro" id="IPR013786">
    <property type="entry name" value="AcylCoA_DH/ox_N"/>
</dbReference>
<keyword evidence="11" id="KW-1185">Reference proteome</keyword>
<dbReference type="GO" id="GO:0050660">
    <property type="term" value="F:flavin adenine dinucleotide binding"/>
    <property type="evidence" value="ECO:0007669"/>
    <property type="project" value="InterPro"/>
</dbReference>
<evidence type="ECO:0000259" key="7">
    <source>
        <dbReference type="Pfam" id="PF00441"/>
    </source>
</evidence>
<comment type="cofactor">
    <cofactor evidence="1 6">
        <name>FAD</name>
        <dbReference type="ChEBI" id="CHEBI:57692"/>
    </cofactor>
</comment>
<dbReference type="InterPro" id="IPR046373">
    <property type="entry name" value="Acyl-CoA_Oxase/DH_mid-dom_sf"/>
</dbReference>
<evidence type="ECO:0000256" key="4">
    <source>
        <dbReference type="ARBA" id="ARBA00022827"/>
    </source>
</evidence>
<evidence type="ECO:0000259" key="9">
    <source>
        <dbReference type="Pfam" id="PF02771"/>
    </source>
</evidence>
<evidence type="ECO:0000259" key="8">
    <source>
        <dbReference type="Pfam" id="PF02770"/>
    </source>
</evidence>
<dbReference type="PANTHER" id="PTHR43884">
    <property type="entry name" value="ACYL-COA DEHYDROGENASE"/>
    <property type="match status" value="1"/>
</dbReference>
<dbReference type="RefSeq" id="WP_109794135.1">
    <property type="nucleotide sequence ID" value="NZ_PHIG01000037.1"/>
</dbReference>
<dbReference type="Gene3D" id="2.40.110.10">
    <property type="entry name" value="Butyryl-CoA Dehydrogenase, subunit A, domain 2"/>
    <property type="match status" value="1"/>
</dbReference>
<dbReference type="PIRSF" id="PIRSF016578">
    <property type="entry name" value="HsaA"/>
    <property type="match status" value="1"/>
</dbReference>
<feature type="domain" description="Acyl-CoA dehydrogenase/oxidase C-terminal" evidence="7">
    <location>
        <begin position="228"/>
        <end position="375"/>
    </location>
</feature>
<gene>
    <name evidence="10" type="ORF">CVT23_13720</name>
</gene>
<name>A0A2M9FZS6_9PROT</name>
<protein>
    <submittedName>
        <fullName evidence="10">Cyclohexanecarboxyl-CoA dehydrogenase</fullName>
    </submittedName>
</protein>
<feature type="domain" description="Acyl-CoA dehydrogenase/oxidase N-terminal" evidence="9">
    <location>
        <begin position="6"/>
        <end position="117"/>
    </location>
</feature>